<dbReference type="AlphaFoldDB" id="A0A7U2ESH2"/>
<evidence type="ECO:0000313" key="4">
    <source>
        <dbReference type="Proteomes" id="UP000663193"/>
    </source>
</evidence>
<gene>
    <name evidence="3" type="ORF">JI435_020640</name>
</gene>
<feature type="region of interest" description="Disordered" evidence="1">
    <location>
        <begin position="53"/>
        <end position="185"/>
    </location>
</feature>
<feature type="signal peptide" evidence="2">
    <location>
        <begin position="1"/>
        <end position="21"/>
    </location>
</feature>
<organism evidence="3 4">
    <name type="scientific">Phaeosphaeria nodorum (strain SN15 / ATCC MYA-4574 / FGSC 10173)</name>
    <name type="common">Glume blotch fungus</name>
    <name type="synonym">Parastagonospora nodorum</name>
    <dbReference type="NCBI Taxonomy" id="321614"/>
    <lineage>
        <taxon>Eukaryota</taxon>
        <taxon>Fungi</taxon>
        <taxon>Dikarya</taxon>
        <taxon>Ascomycota</taxon>
        <taxon>Pezizomycotina</taxon>
        <taxon>Dothideomycetes</taxon>
        <taxon>Pleosporomycetidae</taxon>
        <taxon>Pleosporales</taxon>
        <taxon>Pleosporineae</taxon>
        <taxon>Phaeosphaeriaceae</taxon>
        <taxon>Parastagonospora</taxon>
    </lineage>
</organism>
<evidence type="ECO:0000256" key="1">
    <source>
        <dbReference type="SAM" id="MobiDB-lite"/>
    </source>
</evidence>
<sequence>MGALLTLPISLLNFLLPFTKPGTPLAQDIVHTAVLCGTLYYAPQIAEWYNARQHRDAPPDAPDEDTIHQPGADPATANPPPRQRQREDLPLDERLVLQPSDDEDDAQPPPSPRPRPSTSKTTTSKNRHSPNRTTPAKALQIQIQTLPGILQRTAPSARRKPNPSPAKISAALTTSSTGRKRNYGD</sequence>
<name>A0A7U2ESH2_PHANO</name>
<evidence type="ECO:0000256" key="2">
    <source>
        <dbReference type="SAM" id="SignalP"/>
    </source>
</evidence>
<reference evidence="4" key="1">
    <citation type="journal article" date="2021" name="BMC Genomics">
        <title>Chromosome-level genome assembly and manually-curated proteome of model necrotroph Parastagonospora nodorum Sn15 reveals a genome-wide trove of candidate effector homologs, and redundancy of virulence-related functions within an accessory chromosome.</title>
        <authorList>
            <person name="Bertazzoni S."/>
            <person name="Jones D.A.B."/>
            <person name="Phan H.T."/>
            <person name="Tan K.-C."/>
            <person name="Hane J.K."/>
        </authorList>
    </citation>
    <scope>NUCLEOTIDE SEQUENCE [LARGE SCALE GENOMIC DNA]</scope>
    <source>
        <strain evidence="4">SN15 / ATCC MYA-4574 / FGSC 10173)</strain>
    </source>
</reference>
<dbReference type="Proteomes" id="UP000663193">
    <property type="component" value="Chromosome 2"/>
</dbReference>
<dbReference type="VEuPathDB" id="FungiDB:JI435_020640"/>
<feature type="compositionally biased region" description="Basic and acidic residues" evidence="1">
    <location>
        <begin position="84"/>
        <end position="95"/>
    </location>
</feature>
<keyword evidence="4" id="KW-1185">Reference proteome</keyword>
<keyword evidence="2" id="KW-0732">Signal</keyword>
<evidence type="ECO:0000313" key="3">
    <source>
        <dbReference type="EMBL" id="QRC91882.1"/>
    </source>
</evidence>
<dbReference type="OrthoDB" id="5397628at2759"/>
<accession>A0A7U2ESH2</accession>
<feature type="chain" id="PRO_5030523661" evidence="2">
    <location>
        <begin position="22"/>
        <end position="185"/>
    </location>
</feature>
<protein>
    <submittedName>
        <fullName evidence="3">Uncharacterized protein</fullName>
    </submittedName>
</protein>
<dbReference type="EMBL" id="CP069024">
    <property type="protein sequence ID" value="QRC91882.1"/>
    <property type="molecule type" value="Genomic_DNA"/>
</dbReference>
<proteinExistence type="predicted"/>